<reference evidence="2" key="2">
    <citation type="journal article" date="2014" name="ISME J.">
        <title>Microbial stratification in low pH oxic and suboxic macroscopic growths along an acid mine drainage.</title>
        <authorList>
            <person name="Mendez-Garcia C."/>
            <person name="Mesa V."/>
            <person name="Sprenger R.R."/>
            <person name="Richter M."/>
            <person name="Diez M.S."/>
            <person name="Solano J."/>
            <person name="Bargiela R."/>
            <person name="Golyshina O.V."/>
            <person name="Manteca A."/>
            <person name="Ramos J.L."/>
            <person name="Gallego J.R."/>
            <person name="Llorente I."/>
            <person name="Martins Dos Santos V.A."/>
            <person name="Jensen O.N."/>
            <person name="Pelaez A.I."/>
            <person name="Sanchez J."/>
            <person name="Ferrer M."/>
        </authorList>
    </citation>
    <scope>NUCLEOTIDE SEQUENCE</scope>
</reference>
<name>T1A9K4_9ZZZZ</name>
<gene>
    <name evidence="2" type="ORF">B1B_10083</name>
</gene>
<organism evidence="2">
    <name type="scientific">mine drainage metagenome</name>
    <dbReference type="NCBI Taxonomy" id="410659"/>
    <lineage>
        <taxon>unclassified sequences</taxon>
        <taxon>metagenomes</taxon>
        <taxon>ecological metagenomes</taxon>
    </lineage>
</organism>
<dbReference type="GO" id="GO:0016301">
    <property type="term" value="F:kinase activity"/>
    <property type="evidence" value="ECO:0007669"/>
    <property type="project" value="UniProtKB-KW"/>
</dbReference>
<dbReference type="Pfam" id="PF00696">
    <property type="entry name" value="AA_kinase"/>
    <property type="match status" value="1"/>
</dbReference>
<protein>
    <submittedName>
        <fullName evidence="2">Aspartate/glutamate/uridylate kinase</fullName>
    </submittedName>
</protein>
<dbReference type="SUPFAM" id="SSF53633">
    <property type="entry name" value="Carbamate kinase-like"/>
    <property type="match status" value="1"/>
</dbReference>
<keyword evidence="2" id="KW-0418">Kinase</keyword>
<evidence type="ECO:0000259" key="1">
    <source>
        <dbReference type="Pfam" id="PF00696"/>
    </source>
</evidence>
<reference evidence="2" key="1">
    <citation type="submission" date="2013-08" db="EMBL/GenBank/DDBJ databases">
        <authorList>
            <person name="Mendez C."/>
            <person name="Richter M."/>
            <person name="Ferrer M."/>
            <person name="Sanchez J."/>
        </authorList>
    </citation>
    <scope>NUCLEOTIDE SEQUENCE</scope>
</reference>
<comment type="caution">
    <text evidence="2">The sequence shown here is derived from an EMBL/GenBank/DDBJ whole genome shotgun (WGS) entry which is preliminary data.</text>
</comment>
<feature type="domain" description="Aspartate/glutamate/uridylate kinase" evidence="1">
    <location>
        <begin position="14"/>
        <end position="148"/>
    </location>
</feature>
<dbReference type="InterPro" id="IPR036393">
    <property type="entry name" value="AceGlu_kinase-like_sf"/>
</dbReference>
<evidence type="ECO:0000313" key="2">
    <source>
        <dbReference type="EMBL" id="EQD53697.1"/>
    </source>
</evidence>
<dbReference type="InterPro" id="IPR001048">
    <property type="entry name" value="Asp/Glu/Uridylate_kinase"/>
</dbReference>
<keyword evidence="2" id="KW-0808">Transferase</keyword>
<proteinExistence type="predicted"/>
<dbReference type="EMBL" id="AUZY01006643">
    <property type="protein sequence ID" value="EQD53697.1"/>
    <property type="molecule type" value="Genomic_DNA"/>
</dbReference>
<dbReference type="Gene3D" id="3.40.1160.10">
    <property type="entry name" value="Acetylglutamate kinase-like"/>
    <property type="match status" value="1"/>
</dbReference>
<sequence>MAVRPPETAAPPPIVVVKLGGSVITRKREIEKLRAKVLAQLAGELASITDRRLIVLHGAGGFGHRTAARFGLNRPPASGVASRERARGAAIVSAEVRRLHLAVLRALVEAGASPWSIPIAHHVLQHEGRVERIDLAPFAATLARGHMP</sequence>
<feature type="non-terminal residue" evidence="2">
    <location>
        <position position="148"/>
    </location>
</feature>
<accession>T1A9K4</accession>
<dbReference type="AlphaFoldDB" id="T1A9K4"/>